<feature type="binding site" evidence="5">
    <location>
        <position position="96"/>
    </location>
    <ligand>
        <name>S-adenosyl-L-methionine</name>
        <dbReference type="ChEBI" id="CHEBI:59789"/>
    </ligand>
</feature>
<dbReference type="PROSITE" id="PS01184">
    <property type="entry name" value="UBIE_2"/>
    <property type="match status" value="1"/>
</dbReference>
<accession>A0A7T5R1D2</accession>
<dbReference type="Proteomes" id="UP000595362">
    <property type="component" value="Chromosome"/>
</dbReference>
<dbReference type="EMBL" id="CP066681">
    <property type="protein sequence ID" value="QQG35737.1"/>
    <property type="molecule type" value="Genomic_DNA"/>
</dbReference>
<evidence type="ECO:0000256" key="2">
    <source>
        <dbReference type="ARBA" id="ARBA00022603"/>
    </source>
</evidence>
<dbReference type="Gene3D" id="3.40.50.150">
    <property type="entry name" value="Vaccinia Virus protein VP39"/>
    <property type="match status" value="1"/>
</dbReference>
<dbReference type="CDD" id="cd02440">
    <property type="entry name" value="AdoMet_MTases"/>
    <property type="match status" value="1"/>
</dbReference>
<keyword evidence="4 5" id="KW-0949">S-adenosyl-L-methionine</keyword>
<dbReference type="InterPro" id="IPR029063">
    <property type="entry name" value="SAM-dependent_MTases_sf"/>
</dbReference>
<dbReference type="GO" id="GO:0008425">
    <property type="term" value="F:2-methoxy-6-polyprenyl-1,4-benzoquinol methyltransferase activity"/>
    <property type="evidence" value="ECO:0007669"/>
    <property type="project" value="TreeGrafter"/>
</dbReference>
<dbReference type="HAMAP" id="MF_01813">
    <property type="entry name" value="MenG_UbiE_methyltr"/>
    <property type="match status" value="1"/>
</dbReference>
<feature type="binding site" evidence="5">
    <location>
        <position position="75"/>
    </location>
    <ligand>
        <name>S-adenosyl-L-methionine</name>
        <dbReference type="ChEBI" id="CHEBI:59789"/>
    </ligand>
</feature>
<protein>
    <recommendedName>
        <fullName evidence="5">Demethylmenaquinone methyltransferase</fullName>
        <ecNumber evidence="5">2.1.1.163</ecNumber>
    </recommendedName>
</protein>
<dbReference type="NCBIfam" id="TIGR01934">
    <property type="entry name" value="MenG_MenH_UbiE"/>
    <property type="match status" value="1"/>
</dbReference>
<keyword evidence="3 5" id="KW-0808">Transferase</keyword>
<evidence type="ECO:0000256" key="5">
    <source>
        <dbReference type="HAMAP-Rule" id="MF_01813"/>
    </source>
</evidence>
<dbReference type="NCBIfam" id="NF001244">
    <property type="entry name" value="PRK00216.1-5"/>
    <property type="match status" value="1"/>
</dbReference>
<keyword evidence="1 5" id="KW-0474">Menaquinone biosynthesis</keyword>
<dbReference type="AlphaFoldDB" id="A0A7T5R1D2"/>
<dbReference type="SUPFAM" id="SSF53335">
    <property type="entry name" value="S-adenosyl-L-methionine-dependent methyltransferases"/>
    <property type="match status" value="1"/>
</dbReference>
<sequence>MKQNLNPESEWFGTRHVKAEEKASLVRDVFDSVADSYDVMNDAMSMGIHRLWKDRLIRMIRPRGGLNYLDVAGGTGDIAFRIRKAAGPDAQIAICDINPEMLRVGRNRAANKGWLNDFEWVTGDAEKLPVPDNSVDVYTIAFGLRNVTRIDNALADAYRVLKPGGRFFCLEFSRVEDPGLRAVYDRYSELFIPRMGQLIARDRDSYQYLIESIRKFPNQRDLARRMGIVGFRGVRFSNLSFGIAAIHQGYKA</sequence>
<reference evidence="6 7" key="1">
    <citation type="submission" date="2020-07" db="EMBL/GenBank/DDBJ databases">
        <title>Huge and variable diversity of episymbiotic CPR bacteria and DPANN archaea in groundwater ecosystems.</title>
        <authorList>
            <person name="He C.Y."/>
            <person name="Keren R."/>
            <person name="Whittaker M."/>
            <person name="Farag I.F."/>
            <person name="Doudna J."/>
            <person name="Cate J.H.D."/>
            <person name="Banfield J.F."/>
        </authorList>
    </citation>
    <scope>NUCLEOTIDE SEQUENCE [LARGE SCALE GENOMIC DNA]</scope>
    <source>
        <strain evidence="6">NC_groundwater_70_Ag_B-0.1um_54_66</strain>
    </source>
</reference>
<evidence type="ECO:0000313" key="6">
    <source>
        <dbReference type="EMBL" id="QQG35737.1"/>
    </source>
</evidence>
<dbReference type="GO" id="GO:0032259">
    <property type="term" value="P:methylation"/>
    <property type="evidence" value="ECO:0007669"/>
    <property type="project" value="UniProtKB-KW"/>
</dbReference>
<dbReference type="PROSITE" id="PS01183">
    <property type="entry name" value="UBIE_1"/>
    <property type="match status" value="1"/>
</dbReference>
<comment type="function">
    <text evidence="5">Methyltransferase required for the conversion of demethylmenaquinol (DMKH2) to menaquinol (MKH2).</text>
</comment>
<dbReference type="PROSITE" id="PS51608">
    <property type="entry name" value="SAM_MT_UBIE"/>
    <property type="match status" value="1"/>
</dbReference>
<dbReference type="GO" id="GO:0009234">
    <property type="term" value="P:menaquinone biosynthetic process"/>
    <property type="evidence" value="ECO:0007669"/>
    <property type="project" value="UniProtKB-UniRule"/>
</dbReference>
<comment type="pathway">
    <text evidence="5">Quinol/quinone metabolism; menaquinone biosynthesis; menaquinol from 1,4-dihydroxy-2-naphthoate: step 2/2.</text>
</comment>
<evidence type="ECO:0000256" key="3">
    <source>
        <dbReference type="ARBA" id="ARBA00022679"/>
    </source>
</evidence>
<keyword evidence="2 5" id="KW-0489">Methyltransferase</keyword>
<dbReference type="UniPathway" id="UPA00079">
    <property type="reaction ID" value="UER00169"/>
</dbReference>
<evidence type="ECO:0000256" key="1">
    <source>
        <dbReference type="ARBA" id="ARBA00022428"/>
    </source>
</evidence>
<dbReference type="UniPathway" id="UPA00232"/>
<dbReference type="InterPro" id="IPR004033">
    <property type="entry name" value="UbiE/COQ5_MeTrFase"/>
</dbReference>
<evidence type="ECO:0000256" key="4">
    <source>
        <dbReference type="ARBA" id="ARBA00022691"/>
    </source>
</evidence>
<organism evidence="6 7">
    <name type="scientific">Micavibrio aeruginosavorus</name>
    <dbReference type="NCBI Taxonomy" id="349221"/>
    <lineage>
        <taxon>Bacteria</taxon>
        <taxon>Pseudomonadati</taxon>
        <taxon>Bdellovibrionota</taxon>
        <taxon>Bdellovibrionia</taxon>
        <taxon>Bdellovibrionales</taxon>
        <taxon>Pseudobdellovibrionaceae</taxon>
        <taxon>Micavibrio</taxon>
    </lineage>
</organism>
<comment type="similarity">
    <text evidence="5">Belongs to the class I-like SAM-binding methyltransferase superfamily. MenG/UbiE family.</text>
</comment>
<gene>
    <name evidence="6" type="primary">ubiE</name>
    <name evidence="5" type="synonym">menG</name>
    <name evidence="6" type="ORF">HYS17_09525</name>
</gene>
<dbReference type="PANTHER" id="PTHR43591">
    <property type="entry name" value="METHYLTRANSFERASE"/>
    <property type="match status" value="1"/>
</dbReference>
<dbReference type="Pfam" id="PF01209">
    <property type="entry name" value="Ubie_methyltran"/>
    <property type="match status" value="1"/>
</dbReference>
<evidence type="ECO:0000313" key="7">
    <source>
        <dbReference type="Proteomes" id="UP000595362"/>
    </source>
</evidence>
<feature type="binding site" evidence="5">
    <location>
        <begin position="124"/>
        <end position="125"/>
    </location>
    <ligand>
        <name>S-adenosyl-L-methionine</name>
        <dbReference type="ChEBI" id="CHEBI:59789"/>
    </ligand>
</feature>
<comment type="catalytic activity">
    <reaction evidence="5">
        <text>a 2-demethylmenaquinol + S-adenosyl-L-methionine = a menaquinol + S-adenosyl-L-homocysteine + H(+)</text>
        <dbReference type="Rhea" id="RHEA:42640"/>
        <dbReference type="Rhea" id="RHEA-COMP:9539"/>
        <dbReference type="Rhea" id="RHEA-COMP:9563"/>
        <dbReference type="ChEBI" id="CHEBI:15378"/>
        <dbReference type="ChEBI" id="CHEBI:18151"/>
        <dbReference type="ChEBI" id="CHEBI:55437"/>
        <dbReference type="ChEBI" id="CHEBI:57856"/>
        <dbReference type="ChEBI" id="CHEBI:59789"/>
        <dbReference type="EC" id="2.1.1.163"/>
    </reaction>
</comment>
<dbReference type="EC" id="2.1.1.163" evidence="5"/>
<dbReference type="GO" id="GO:0043770">
    <property type="term" value="F:demethylmenaquinone methyltransferase activity"/>
    <property type="evidence" value="ECO:0007669"/>
    <property type="project" value="UniProtKB-UniRule"/>
</dbReference>
<comment type="caution">
    <text evidence="5">Lacks conserved residue(s) required for the propagation of feature annotation.</text>
</comment>
<dbReference type="InterPro" id="IPR023576">
    <property type="entry name" value="UbiE/COQ5_MeTrFase_CS"/>
</dbReference>
<proteinExistence type="inferred from homology"/>
<name>A0A7T5R1D2_9BACT</name>
<dbReference type="PANTHER" id="PTHR43591:SF24">
    <property type="entry name" value="2-METHOXY-6-POLYPRENYL-1,4-BENZOQUINOL METHYLASE, MITOCHONDRIAL"/>
    <property type="match status" value="1"/>
</dbReference>